<sequence length="459" mass="52293">MSASSKSRECTKKLKVDNYEETDWISSLPDGVLSNILSLMPTKYAFRTSLLSTRWKSLWASATTIDLEWYPVGVKKDAYSDFMDFVDRVLLLHNDPNINRFRLRYLGYYKPYRLDSWICAATKLNVQELDLYLNLGFVYELPRSLFASINLVILKICGDVSLRSTLVSLPSLKVLHLHTLAPLDENSLKNVLSGCPILEELDIKRDQRGGIETLFICSSTLKKLDLSLVSSSVINEHELYGVVIKAPALEILRMKENVTKPFHFDELPSLVKAELDISVPEGSSYKDDHFKLVDGILAKIPNVEQLRLSGHTLQVILQASAYVFFNNLNLQIDICHAIQWANFPELLGHMPNLKVLILIKVKRVRLICCWQTKSLNTPECLSLCLEKIIFRGFEASNVEVQLLRYLLGNAMVLKKLSLVSFSRNERIKKQILKFPRGSSTCEIEMLEEDCSLAPWRSGF</sequence>
<gene>
    <name evidence="1" type="ORF">Vadar_025546</name>
</gene>
<evidence type="ECO:0000313" key="2">
    <source>
        <dbReference type="Proteomes" id="UP000828048"/>
    </source>
</evidence>
<keyword evidence="2" id="KW-1185">Reference proteome</keyword>
<organism evidence="1 2">
    <name type="scientific">Vaccinium darrowii</name>
    <dbReference type="NCBI Taxonomy" id="229202"/>
    <lineage>
        <taxon>Eukaryota</taxon>
        <taxon>Viridiplantae</taxon>
        <taxon>Streptophyta</taxon>
        <taxon>Embryophyta</taxon>
        <taxon>Tracheophyta</taxon>
        <taxon>Spermatophyta</taxon>
        <taxon>Magnoliopsida</taxon>
        <taxon>eudicotyledons</taxon>
        <taxon>Gunneridae</taxon>
        <taxon>Pentapetalae</taxon>
        <taxon>asterids</taxon>
        <taxon>Ericales</taxon>
        <taxon>Ericaceae</taxon>
        <taxon>Vaccinioideae</taxon>
        <taxon>Vaccinieae</taxon>
        <taxon>Vaccinium</taxon>
    </lineage>
</organism>
<dbReference type="EMBL" id="CM037151">
    <property type="protein sequence ID" value="KAH7844213.1"/>
    <property type="molecule type" value="Genomic_DNA"/>
</dbReference>
<proteinExistence type="predicted"/>
<protein>
    <submittedName>
        <fullName evidence="1">Uncharacterized protein</fullName>
    </submittedName>
</protein>
<evidence type="ECO:0000313" key="1">
    <source>
        <dbReference type="EMBL" id="KAH7844213.1"/>
    </source>
</evidence>
<comment type="caution">
    <text evidence="1">The sequence shown here is derived from an EMBL/GenBank/DDBJ whole genome shotgun (WGS) entry which is preliminary data.</text>
</comment>
<name>A0ACB7XT37_9ERIC</name>
<reference evidence="1 2" key="1">
    <citation type="journal article" date="2021" name="Hortic Res">
        <title>High-quality reference genome and annotation aids understanding of berry development for evergreen blueberry (Vaccinium darrowii).</title>
        <authorList>
            <person name="Yu J."/>
            <person name="Hulse-Kemp A.M."/>
            <person name="Babiker E."/>
            <person name="Staton M."/>
        </authorList>
    </citation>
    <scope>NUCLEOTIDE SEQUENCE [LARGE SCALE GENOMIC DNA]</scope>
    <source>
        <strain evidence="2">cv. NJ 8807/NJ 8810</strain>
        <tissue evidence="1">Young leaf</tissue>
    </source>
</reference>
<dbReference type="Proteomes" id="UP000828048">
    <property type="component" value="Chromosome 1"/>
</dbReference>
<accession>A0ACB7XT37</accession>